<keyword evidence="2" id="KW-1185">Reference proteome</keyword>
<evidence type="ECO:0000313" key="1">
    <source>
        <dbReference type="EMBL" id="KAF2799431.1"/>
    </source>
</evidence>
<proteinExistence type="predicted"/>
<dbReference type="EMBL" id="MU001764">
    <property type="protein sequence ID" value="KAF2799431.1"/>
    <property type="molecule type" value="Genomic_DNA"/>
</dbReference>
<evidence type="ECO:0000313" key="2">
    <source>
        <dbReference type="Proteomes" id="UP000799757"/>
    </source>
</evidence>
<name>A0A6A6XS78_9PLEO</name>
<dbReference type="OrthoDB" id="4499616at2759"/>
<dbReference type="AlphaFoldDB" id="A0A6A6XS78"/>
<dbReference type="Proteomes" id="UP000799757">
    <property type="component" value="Unassembled WGS sequence"/>
</dbReference>
<reference evidence="1" key="1">
    <citation type="journal article" date="2020" name="Stud. Mycol.">
        <title>101 Dothideomycetes genomes: a test case for predicting lifestyles and emergence of pathogens.</title>
        <authorList>
            <person name="Haridas S."/>
            <person name="Albert R."/>
            <person name="Binder M."/>
            <person name="Bloem J."/>
            <person name="Labutti K."/>
            <person name="Salamov A."/>
            <person name="Andreopoulos B."/>
            <person name="Baker S."/>
            <person name="Barry K."/>
            <person name="Bills G."/>
            <person name="Bluhm B."/>
            <person name="Cannon C."/>
            <person name="Castanera R."/>
            <person name="Culley D."/>
            <person name="Daum C."/>
            <person name="Ezra D."/>
            <person name="Gonzalez J."/>
            <person name="Henrissat B."/>
            <person name="Kuo A."/>
            <person name="Liang C."/>
            <person name="Lipzen A."/>
            <person name="Lutzoni F."/>
            <person name="Magnuson J."/>
            <person name="Mondo S."/>
            <person name="Nolan M."/>
            <person name="Ohm R."/>
            <person name="Pangilinan J."/>
            <person name="Park H.-J."/>
            <person name="Ramirez L."/>
            <person name="Alfaro M."/>
            <person name="Sun H."/>
            <person name="Tritt A."/>
            <person name="Yoshinaga Y."/>
            <person name="Zwiers L.-H."/>
            <person name="Turgeon B."/>
            <person name="Goodwin S."/>
            <person name="Spatafora J."/>
            <person name="Crous P."/>
            <person name="Grigoriev I."/>
        </authorList>
    </citation>
    <scope>NUCLEOTIDE SEQUENCE</scope>
    <source>
        <strain evidence="1">CBS 109.77</strain>
    </source>
</reference>
<protein>
    <submittedName>
        <fullName evidence="1">Uncharacterized protein</fullName>
    </submittedName>
</protein>
<sequence>MQQDGQYFNLSNIAFLSALSAIKPTSGEKVVQILWNVILATWFPPTEPYKIAIKAAVLTDSTQPDRVVFEIRNLVSGDPRSSSDLQEKQIFMLEFKRISNDTQRNGRPRHTANSFRIFKRTSITLANGYTVRSPLERRPNFGNGTRMLLPN</sequence>
<accession>A0A6A6XS78</accession>
<gene>
    <name evidence="1" type="ORF">K505DRAFT_413657</name>
</gene>
<organism evidence="1 2">
    <name type="scientific">Melanomma pulvis-pyrius CBS 109.77</name>
    <dbReference type="NCBI Taxonomy" id="1314802"/>
    <lineage>
        <taxon>Eukaryota</taxon>
        <taxon>Fungi</taxon>
        <taxon>Dikarya</taxon>
        <taxon>Ascomycota</taxon>
        <taxon>Pezizomycotina</taxon>
        <taxon>Dothideomycetes</taxon>
        <taxon>Pleosporomycetidae</taxon>
        <taxon>Pleosporales</taxon>
        <taxon>Melanommataceae</taxon>
        <taxon>Melanomma</taxon>
    </lineage>
</organism>